<feature type="transmembrane region" description="Helical" evidence="6">
    <location>
        <begin position="12"/>
        <end position="28"/>
    </location>
</feature>
<dbReference type="GO" id="GO:0005768">
    <property type="term" value="C:endosome"/>
    <property type="evidence" value="ECO:0007669"/>
    <property type="project" value="TreeGrafter"/>
</dbReference>
<comment type="subcellular location">
    <subcellularLocation>
        <location evidence="1">Membrane</location>
        <topology evidence="1">Multi-pass membrane protein</topology>
    </subcellularLocation>
</comment>
<proteinExistence type="inferred from homology"/>
<gene>
    <name evidence="7" type="ORF">CTI12_AA465470</name>
</gene>
<dbReference type="STRING" id="35608.A0A2U1LN32"/>
<reference evidence="7 8" key="1">
    <citation type="journal article" date="2018" name="Mol. Plant">
        <title>The genome of Artemisia annua provides insight into the evolution of Asteraceae family and artemisinin biosynthesis.</title>
        <authorList>
            <person name="Shen Q."/>
            <person name="Zhang L."/>
            <person name="Liao Z."/>
            <person name="Wang S."/>
            <person name="Yan T."/>
            <person name="Shi P."/>
            <person name="Liu M."/>
            <person name="Fu X."/>
            <person name="Pan Q."/>
            <person name="Wang Y."/>
            <person name="Lv Z."/>
            <person name="Lu X."/>
            <person name="Zhang F."/>
            <person name="Jiang W."/>
            <person name="Ma Y."/>
            <person name="Chen M."/>
            <person name="Hao X."/>
            <person name="Li L."/>
            <person name="Tang Y."/>
            <person name="Lv G."/>
            <person name="Zhou Y."/>
            <person name="Sun X."/>
            <person name="Brodelius P.E."/>
            <person name="Rose J.K.C."/>
            <person name="Tang K."/>
        </authorList>
    </citation>
    <scope>NUCLEOTIDE SEQUENCE [LARGE SCALE GENOMIC DNA]</scope>
    <source>
        <strain evidence="8">cv. Huhao1</strain>
        <tissue evidence="7">Leaf</tissue>
    </source>
</reference>
<comment type="caution">
    <text evidence="7">The sequence shown here is derived from an EMBL/GenBank/DDBJ whole genome shotgun (WGS) entry which is preliminary data.</text>
</comment>
<dbReference type="Proteomes" id="UP000245207">
    <property type="component" value="Unassembled WGS sequence"/>
</dbReference>
<accession>A0A2U1LN32</accession>
<evidence type="ECO:0000256" key="2">
    <source>
        <dbReference type="ARBA" id="ARBA00005645"/>
    </source>
</evidence>
<evidence type="ECO:0000313" key="8">
    <source>
        <dbReference type="Proteomes" id="UP000245207"/>
    </source>
</evidence>
<evidence type="ECO:0000256" key="4">
    <source>
        <dbReference type="ARBA" id="ARBA00022989"/>
    </source>
</evidence>
<comment type="similarity">
    <text evidence="2">Belongs to the OB-RGRP/VPS55 family.</text>
</comment>
<dbReference type="GO" id="GO:0016020">
    <property type="term" value="C:membrane"/>
    <property type="evidence" value="ECO:0007669"/>
    <property type="project" value="UniProtKB-SubCell"/>
</dbReference>
<dbReference type="PANTHER" id="PTHR12050:SF0">
    <property type="entry name" value="RH04491P"/>
    <property type="match status" value="1"/>
</dbReference>
<sequence length="203" mass="22855">MFIVRWIDAAKFLTGASTVGSLAVPIILKHADFISTGTMLIEFMSFIIFLGTVMCYYRANFDDEWSGKETWNNRAGFLAFFMRESCFFVQASDDCNDQGMVSYIVSELQAHLGHMAGVHHLKQLNWVKLLSRKINLALIMKGVHKLGNDPFVVANFDGSSTTTDSETISKIDKSVREANESPVRYFQVELFHIADALRVILEG</sequence>
<evidence type="ECO:0000256" key="6">
    <source>
        <dbReference type="SAM" id="Phobius"/>
    </source>
</evidence>
<evidence type="ECO:0000256" key="1">
    <source>
        <dbReference type="ARBA" id="ARBA00004141"/>
    </source>
</evidence>
<dbReference type="PANTHER" id="PTHR12050">
    <property type="entry name" value="LEPTIN RECEPTOR-RELATED"/>
    <property type="match status" value="1"/>
</dbReference>
<evidence type="ECO:0000313" key="7">
    <source>
        <dbReference type="EMBL" id="PWA50402.1"/>
    </source>
</evidence>
<dbReference type="EMBL" id="PKPP01008551">
    <property type="protein sequence ID" value="PWA50402.1"/>
    <property type="molecule type" value="Genomic_DNA"/>
</dbReference>
<dbReference type="GO" id="GO:0032511">
    <property type="term" value="P:late endosome to vacuole transport via multivesicular body sorting pathway"/>
    <property type="evidence" value="ECO:0007669"/>
    <property type="project" value="TreeGrafter"/>
</dbReference>
<feature type="transmembrane region" description="Helical" evidence="6">
    <location>
        <begin position="34"/>
        <end position="57"/>
    </location>
</feature>
<organism evidence="7 8">
    <name type="scientific">Artemisia annua</name>
    <name type="common">Sweet wormwood</name>
    <dbReference type="NCBI Taxonomy" id="35608"/>
    <lineage>
        <taxon>Eukaryota</taxon>
        <taxon>Viridiplantae</taxon>
        <taxon>Streptophyta</taxon>
        <taxon>Embryophyta</taxon>
        <taxon>Tracheophyta</taxon>
        <taxon>Spermatophyta</taxon>
        <taxon>Magnoliopsida</taxon>
        <taxon>eudicotyledons</taxon>
        <taxon>Gunneridae</taxon>
        <taxon>Pentapetalae</taxon>
        <taxon>asterids</taxon>
        <taxon>campanulids</taxon>
        <taxon>Asterales</taxon>
        <taxon>Asteraceae</taxon>
        <taxon>Asteroideae</taxon>
        <taxon>Anthemideae</taxon>
        <taxon>Artemisiinae</taxon>
        <taxon>Artemisia</taxon>
    </lineage>
</organism>
<keyword evidence="4 6" id="KW-1133">Transmembrane helix</keyword>
<dbReference type="Pfam" id="PF04133">
    <property type="entry name" value="Vps55"/>
    <property type="match status" value="1"/>
</dbReference>
<evidence type="ECO:0000256" key="5">
    <source>
        <dbReference type="ARBA" id="ARBA00023136"/>
    </source>
</evidence>
<evidence type="ECO:0000256" key="3">
    <source>
        <dbReference type="ARBA" id="ARBA00022692"/>
    </source>
</evidence>
<keyword evidence="8" id="KW-1185">Reference proteome</keyword>
<protein>
    <submittedName>
        <fullName evidence="7">Vacuolar protein sorting 55 (VPS55) family protein</fullName>
    </submittedName>
</protein>
<dbReference type="InterPro" id="IPR007262">
    <property type="entry name" value="Vps55/LEPROT"/>
</dbReference>
<dbReference type="AlphaFoldDB" id="A0A2U1LN32"/>
<dbReference type="OrthoDB" id="14246at2759"/>
<name>A0A2U1LN32_ARTAN</name>
<keyword evidence="3 6" id="KW-0812">Transmembrane</keyword>
<keyword evidence="5 6" id="KW-0472">Membrane</keyword>